<dbReference type="Gramene" id="OMERI02G09530.1">
    <property type="protein sequence ID" value="OMERI02G09530.1"/>
    <property type="gene ID" value="OMERI02G09530"/>
</dbReference>
<name>A0A0E0CHS0_9ORYZ</name>
<evidence type="ECO:0000256" key="1">
    <source>
        <dbReference type="SAM" id="SignalP"/>
    </source>
</evidence>
<feature type="signal peptide" evidence="1">
    <location>
        <begin position="1"/>
        <end position="33"/>
    </location>
</feature>
<keyword evidence="1" id="KW-0732">Signal</keyword>
<accession>A0A0E0CHS0</accession>
<organism evidence="2">
    <name type="scientific">Oryza meridionalis</name>
    <dbReference type="NCBI Taxonomy" id="40149"/>
    <lineage>
        <taxon>Eukaryota</taxon>
        <taxon>Viridiplantae</taxon>
        <taxon>Streptophyta</taxon>
        <taxon>Embryophyta</taxon>
        <taxon>Tracheophyta</taxon>
        <taxon>Spermatophyta</taxon>
        <taxon>Magnoliopsida</taxon>
        <taxon>Liliopsida</taxon>
        <taxon>Poales</taxon>
        <taxon>Poaceae</taxon>
        <taxon>BOP clade</taxon>
        <taxon>Oryzoideae</taxon>
        <taxon>Oryzeae</taxon>
        <taxon>Oryzinae</taxon>
        <taxon>Oryza</taxon>
    </lineage>
</organism>
<evidence type="ECO:0000313" key="3">
    <source>
        <dbReference type="Proteomes" id="UP000008021"/>
    </source>
</evidence>
<dbReference type="HOGENOM" id="CLU_2227456_0_0_1"/>
<feature type="chain" id="PRO_5002356010" evidence="1">
    <location>
        <begin position="34"/>
        <end position="106"/>
    </location>
</feature>
<sequence>MGAARRLRFGLRAPAASAMSVLLLLLPSSLSLALSPPPPPPFFPPQWAPPVAGGGGPFAGRRGMPQDIASQSKGLFGGAFEKQLFGSQLLRIWKSSETQLLYLLAF</sequence>
<dbReference type="Proteomes" id="UP000008021">
    <property type="component" value="Chromosome 2"/>
</dbReference>
<keyword evidence="3" id="KW-1185">Reference proteome</keyword>
<reference evidence="2" key="2">
    <citation type="submission" date="2018-05" db="EMBL/GenBank/DDBJ databases">
        <title>OmerRS3 (Oryza meridionalis Reference Sequence Version 3).</title>
        <authorList>
            <person name="Zhang J."/>
            <person name="Kudrna D."/>
            <person name="Lee S."/>
            <person name="Talag J."/>
            <person name="Welchert J."/>
            <person name="Wing R.A."/>
        </authorList>
    </citation>
    <scope>NUCLEOTIDE SEQUENCE [LARGE SCALE GENOMIC DNA]</scope>
    <source>
        <strain evidence="2">cv. OR44</strain>
    </source>
</reference>
<reference evidence="2" key="1">
    <citation type="submission" date="2015-04" db="UniProtKB">
        <authorList>
            <consortium name="EnsemblPlants"/>
        </authorList>
    </citation>
    <scope>IDENTIFICATION</scope>
</reference>
<proteinExistence type="predicted"/>
<dbReference type="EnsemblPlants" id="OMERI02G09530.1">
    <property type="protein sequence ID" value="OMERI02G09530.1"/>
    <property type="gene ID" value="OMERI02G09530"/>
</dbReference>
<protein>
    <submittedName>
        <fullName evidence="2">Uncharacterized protein</fullName>
    </submittedName>
</protein>
<dbReference type="AlphaFoldDB" id="A0A0E0CHS0"/>
<evidence type="ECO:0000313" key="2">
    <source>
        <dbReference type="EnsemblPlants" id="OMERI02G09530.1"/>
    </source>
</evidence>